<proteinExistence type="predicted"/>
<accession>A0A378QSH5</accession>
<dbReference type="EMBL" id="MXAP01000065">
    <property type="protein sequence ID" value="OPH38156.1"/>
    <property type="molecule type" value="Genomic_DNA"/>
</dbReference>
<keyword evidence="5" id="KW-1185">Reference proteome</keyword>
<dbReference type="InterPro" id="IPR008523">
    <property type="entry name" value="DUF805"/>
</dbReference>
<organism evidence="4 6">
    <name type="scientific">Moraxella equi</name>
    <dbReference type="NCBI Taxonomy" id="60442"/>
    <lineage>
        <taxon>Bacteria</taxon>
        <taxon>Pseudomonadati</taxon>
        <taxon>Pseudomonadota</taxon>
        <taxon>Gammaproteobacteria</taxon>
        <taxon>Moraxellales</taxon>
        <taxon>Moraxellaceae</taxon>
        <taxon>Moraxella</taxon>
    </lineage>
</organism>
<dbReference type="Gene3D" id="3.30.700.10">
    <property type="entry name" value="Glycoprotein, Type 4 Pilin"/>
    <property type="match status" value="1"/>
</dbReference>
<name>A0A378QSH5_9GAMM</name>
<protein>
    <submittedName>
        <fullName evidence="4">Predicted membrane protein</fullName>
    </submittedName>
</protein>
<dbReference type="GO" id="GO:0005886">
    <property type="term" value="C:plasma membrane"/>
    <property type="evidence" value="ECO:0007669"/>
    <property type="project" value="TreeGrafter"/>
</dbReference>
<feature type="transmembrane region" description="Helical" evidence="2">
    <location>
        <begin position="44"/>
        <end position="70"/>
    </location>
</feature>
<evidence type="ECO:0000256" key="2">
    <source>
        <dbReference type="SAM" id="Phobius"/>
    </source>
</evidence>
<feature type="coiled-coil region" evidence="1">
    <location>
        <begin position="183"/>
        <end position="213"/>
    </location>
</feature>
<dbReference type="Proteomes" id="UP000190777">
    <property type="component" value="Unassembled WGS sequence"/>
</dbReference>
<evidence type="ECO:0000313" key="4">
    <source>
        <dbReference type="EMBL" id="STZ03728.1"/>
    </source>
</evidence>
<evidence type="ECO:0000313" key="6">
    <source>
        <dbReference type="Proteomes" id="UP000254618"/>
    </source>
</evidence>
<dbReference type="AlphaFoldDB" id="A0A378QSH5"/>
<dbReference type="PANTHER" id="PTHR34980:SF3">
    <property type="entry name" value="BLR8105 PROTEIN"/>
    <property type="match status" value="1"/>
</dbReference>
<keyword evidence="2" id="KW-0472">Membrane</keyword>
<dbReference type="PANTHER" id="PTHR34980">
    <property type="entry name" value="INNER MEMBRANE PROTEIN-RELATED-RELATED"/>
    <property type="match status" value="1"/>
</dbReference>
<evidence type="ECO:0000313" key="3">
    <source>
        <dbReference type="EMBL" id="OPH38156.1"/>
    </source>
</evidence>
<dbReference type="EMBL" id="UGQF01000001">
    <property type="protein sequence ID" value="STZ03728.1"/>
    <property type="molecule type" value="Genomic_DNA"/>
</dbReference>
<dbReference type="Pfam" id="PF05656">
    <property type="entry name" value="DUF805"/>
    <property type="match status" value="1"/>
</dbReference>
<keyword evidence="1" id="KW-0175">Coiled coil</keyword>
<sequence length="217" mass="24433">MNGHLPNQQNPYSAPTADLTNDEYFEYDTTPFYKASGRIGRVRFLAYYMLLSLCMIPAMMVLGVLMAILLPISPDIATIVGVMMYIGIIIFSLYTAFAPSIRRLNDLNKSGWMSLLYLIPLVNILFWLYLAFARGDEDINDYGAPAEPPSTIMTVLAVILPLLFVAWMGIVMAIALPAYQDYLERSQLQQSQIEQEMINLEQEIQAIQDAQNAESSQ</sequence>
<keyword evidence="2" id="KW-1133">Transmembrane helix</keyword>
<dbReference type="Proteomes" id="UP000254618">
    <property type="component" value="Unassembled WGS sequence"/>
</dbReference>
<keyword evidence="2" id="KW-0812">Transmembrane</keyword>
<dbReference type="InterPro" id="IPR045584">
    <property type="entry name" value="Pilin-like"/>
</dbReference>
<gene>
    <name evidence="3" type="ORF">B5J93_06825</name>
    <name evidence="4" type="ORF">NCTC11012_01983</name>
</gene>
<feature type="transmembrane region" description="Helical" evidence="2">
    <location>
        <begin position="110"/>
        <end position="132"/>
    </location>
</feature>
<evidence type="ECO:0000256" key="1">
    <source>
        <dbReference type="SAM" id="Coils"/>
    </source>
</evidence>
<evidence type="ECO:0000313" key="5">
    <source>
        <dbReference type="Proteomes" id="UP000190777"/>
    </source>
</evidence>
<feature type="transmembrane region" description="Helical" evidence="2">
    <location>
        <begin position="76"/>
        <end position="98"/>
    </location>
</feature>
<dbReference type="SUPFAM" id="SSF54523">
    <property type="entry name" value="Pili subunits"/>
    <property type="match status" value="1"/>
</dbReference>
<reference evidence="4 6" key="2">
    <citation type="submission" date="2018-06" db="EMBL/GenBank/DDBJ databases">
        <authorList>
            <consortium name="Pathogen Informatics"/>
            <person name="Doyle S."/>
        </authorList>
    </citation>
    <scope>NUCLEOTIDE SEQUENCE [LARGE SCALE GENOMIC DNA]</scope>
    <source>
        <strain evidence="4 6">NCTC11012</strain>
    </source>
</reference>
<feature type="transmembrane region" description="Helical" evidence="2">
    <location>
        <begin position="152"/>
        <end position="179"/>
    </location>
</feature>
<dbReference type="RefSeq" id="WP_079325707.1">
    <property type="nucleotide sequence ID" value="NZ_MXAP01000065.1"/>
</dbReference>
<reference evidence="3 5" key="1">
    <citation type="submission" date="2017-03" db="EMBL/GenBank/DDBJ databases">
        <title>Draft genome sequence of Moraxella equi CCUG 4950T type strain.</title>
        <authorList>
            <person name="Salva-Serra F."/>
            <person name="Engstrom-Jakobsson H."/>
            <person name="Thorell K."/>
            <person name="Jaen-Luchoro D."/>
            <person name="Gonzales-Siles L."/>
            <person name="Karlsson R."/>
            <person name="Yazdan S."/>
            <person name="Boulund F."/>
            <person name="Johnning A."/>
            <person name="Engstrand L."/>
            <person name="Kristiansson E."/>
            <person name="Moore E."/>
        </authorList>
    </citation>
    <scope>NUCLEOTIDE SEQUENCE [LARGE SCALE GENOMIC DNA]</scope>
    <source>
        <strain evidence="3 5">CCUG 4950</strain>
    </source>
</reference>